<evidence type="ECO:0000256" key="1">
    <source>
        <dbReference type="ARBA" id="ARBA00000085"/>
    </source>
</evidence>
<feature type="domain" description="DUF7134" evidence="12">
    <location>
        <begin position="49"/>
        <end position="198"/>
    </location>
</feature>
<feature type="region of interest" description="Disordered" evidence="9">
    <location>
        <begin position="1"/>
        <end position="38"/>
    </location>
</feature>
<keyword evidence="7" id="KW-0067">ATP-binding</keyword>
<keyword evidence="10" id="KW-1133">Transmembrane helix</keyword>
<feature type="transmembrane region" description="Helical" evidence="10">
    <location>
        <begin position="44"/>
        <end position="63"/>
    </location>
</feature>
<reference evidence="13" key="1">
    <citation type="submission" date="2022-03" db="EMBL/GenBank/DDBJ databases">
        <authorList>
            <person name="Leyn A S."/>
        </authorList>
    </citation>
    <scope>NUCLEOTIDE SEQUENCE</scope>
    <source>
        <strain evidence="13">Streptomyces globisporus 4-3</strain>
    </source>
</reference>
<dbReference type="EC" id="2.7.13.3" evidence="2"/>
<keyword evidence="8" id="KW-0902">Two-component regulatory system</keyword>
<feature type="transmembrane region" description="Helical" evidence="10">
    <location>
        <begin position="113"/>
        <end position="132"/>
    </location>
</feature>
<dbReference type="Gene3D" id="1.20.5.1930">
    <property type="match status" value="1"/>
</dbReference>
<evidence type="ECO:0000259" key="12">
    <source>
        <dbReference type="Pfam" id="PF23539"/>
    </source>
</evidence>
<evidence type="ECO:0000313" key="14">
    <source>
        <dbReference type="Proteomes" id="UP001154015"/>
    </source>
</evidence>
<evidence type="ECO:0000256" key="8">
    <source>
        <dbReference type="ARBA" id="ARBA00023012"/>
    </source>
</evidence>
<evidence type="ECO:0000259" key="11">
    <source>
        <dbReference type="Pfam" id="PF07730"/>
    </source>
</evidence>
<accession>A0ABN8VFQ7</accession>
<evidence type="ECO:0000256" key="9">
    <source>
        <dbReference type="SAM" id="MobiDB-lite"/>
    </source>
</evidence>
<evidence type="ECO:0000313" key="13">
    <source>
        <dbReference type="EMBL" id="CAH9419968.1"/>
    </source>
</evidence>
<feature type="transmembrane region" description="Helical" evidence="10">
    <location>
        <begin position="177"/>
        <end position="196"/>
    </location>
</feature>
<dbReference type="EMBL" id="CAKXYP010000029">
    <property type="protein sequence ID" value="CAH9419968.1"/>
    <property type="molecule type" value="Genomic_DNA"/>
</dbReference>
<feature type="compositionally biased region" description="Low complexity" evidence="9">
    <location>
        <begin position="26"/>
        <end position="38"/>
    </location>
</feature>
<evidence type="ECO:0000256" key="6">
    <source>
        <dbReference type="ARBA" id="ARBA00022777"/>
    </source>
</evidence>
<dbReference type="Pfam" id="PF07730">
    <property type="entry name" value="HisKA_3"/>
    <property type="match status" value="1"/>
</dbReference>
<dbReference type="Proteomes" id="UP001154015">
    <property type="component" value="Unassembled WGS sequence"/>
</dbReference>
<dbReference type="PANTHER" id="PTHR24421">
    <property type="entry name" value="NITRATE/NITRITE SENSOR PROTEIN NARX-RELATED"/>
    <property type="match status" value="1"/>
</dbReference>
<dbReference type="InterPro" id="IPR050482">
    <property type="entry name" value="Sensor_HK_TwoCompSys"/>
</dbReference>
<evidence type="ECO:0000256" key="2">
    <source>
        <dbReference type="ARBA" id="ARBA00012438"/>
    </source>
</evidence>
<keyword evidence="14" id="KW-1185">Reference proteome</keyword>
<keyword evidence="6 13" id="KW-0418">Kinase</keyword>
<comment type="catalytic activity">
    <reaction evidence="1">
        <text>ATP + protein L-histidine = ADP + protein N-phospho-L-histidine.</text>
        <dbReference type="EC" id="2.7.13.3"/>
    </reaction>
</comment>
<protein>
    <recommendedName>
        <fullName evidence="2">histidine kinase</fullName>
        <ecNumber evidence="2">2.7.13.3</ecNumber>
    </recommendedName>
</protein>
<dbReference type="InterPro" id="IPR011712">
    <property type="entry name" value="Sig_transdc_His_kin_sub3_dim/P"/>
</dbReference>
<dbReference type="PANTHER" id="PTHR24421:SF10">
    <property type="entry name" value="NITRATE_NITRITE SENSOR PROTEIN NARQ"/>
    <property type="match status" value="1"/>
</dbReference>
<dbReference type="GO" id="GO:0016301">
    <property type="term" value="F:kinase activity"/>
    <property type="evidence" value="ECO:0007669"/>
    <property type="project" value="UniProtKB-KW"/>
</dbReference>
<evidence type="ECO:0000256" key="7">
    <source>
        <dbReference type="ARBA" id="ARBA00022840"/>
    </source>
</evidence>
<keyword evidence="10" id="KW-0812">Transmembrane</keyword>
<comment type="caution">
    <text evidence="13">The sequence shown here is derived from an EMBL/GenBank/DDBJ whole genome shotgun (WGS) entry which is preliminary data.</text>
</comment>
<evidence type="ECO:0000256" key="3">
    <source>
        <dbReference type="ARBA" id="ARBA00022553"/>
    </source>
</evidence>
<sequence>MITTHGGRPRPRPPSSVAAMDELQPPRRGGPPWRSGARSRTAAGLPWVSTAVLLVFVMVGTGFAEEGQGRRPLDLAARLLLLVAVGVLLLRRRRPVVAVATTCAATLVHLAAGYPYGPVFVAVAVGCFSAIVTGHREAAWWSLGGLWAGHVLVSHWLYRWLPPDGDRAAPWTQQGFITAWVVAVVAVVAAAELLRVRREQWAAARAEREAAERRRADEERLRMARELHDVLAHSVSVINVQAGVGLALLDSDPEQARTALTTIAPATGPRVSWSRTPSRRNCCARYGRWSAGTRCSPRA</sequence>
<organism evidence="13 14">
    <name type="scientific">Streptomyces globisporus</name>
    <dbReference type="NCBI Taxonomy" id="1908"/>
    <lineage>
        <taxon>Bacteria</taxon>
        <taxon>Bacillati</taxon>
        <taxon>Actinomycetota</taxon>
        <taxon>Actinomycetes</taxon>
        <taxon>Kitasatosporales</taxon>
        <taxon>Streptomycetaceae</taxon>
        <taxon>Streptomyces</taxon>
    </lineage>
</organism>
<keyword evidence="10" id="KW-0472">Membrane</keyword>
<evidence type="ECO:0000256" key="4">
    <source>
        <dbReference type="ARBA" id="ARBA00022679"/>
    </source>
</evidence>
<keyword evidence="3" id="KW-0597">Phosphoprotein</keyword>
<keyword evidence="4" id="KW-0808">Transferase</keyword>
<proteinExistence type="predicted"/>
<keyword evidence="5" id="KW-0547">Nucleotide-binding</keyword>
<feature type="domain" description="Signal transduction histidine kinase subgroup 3 dimerisation and phosphoacceptor" evidence="11">
    <location>
        <begin position="219"/>
        <end position="264"/>
    </location>
</feature>
<dbReference type="Pfam" id="PF23539">
    <property type="entry name" value="DUF7134"/>
    <property type="match status" value="1"/>
</dbReference>
<dbReference type="InterPro" id="IPR055558">
    <property type="entry name" value="DUF7134"/>
</dbReference>
<evidence type="ECO:0000256" key="10">
    <source>
        <dbReference type="SAM" id="Phobius"/>
    </source>
</evidence>
<evidence type="ECO:0000256" key="5">
    <source>
        <dbReference type="ARBA" id="ARBA00022741"/>
    </source>
</evidence>
<name>A0ABN8VFQ7_STRGL</name>
<feature type="transmembrane region" description="Helical" evidence="10">
    <location>
        <begin position="75"/>
        <end position="93"/>
    </location>
</feature>
<gene>
    <name evidence="13" type="ORF">SGL43_07024</name>
</gene>